<feature type="transmembrane region" description="Helical" evidence="9">
    <location>
        <begin position="317"/>
        <end position="343"/>
    </location>
</feature>
<feature type="region of interest" description="Disordered" evidence="8">
    <location>
        <begin position="1"/>
        <end position="32"/>
    </location>
</feature>
<dbReference type="OMA" id="RWANRIN"/>
<dbReference type="GO" id="GO:0005886">
    <property type="term" value="C:plasma membrane"/>
    <property type="evidence" value="ECO:0007669"/>
    <property type="project" value="UniProtKB-SubCell"/>
</dbReference>
<dbReference type="OrthoDB" id="10062876at2759"/>
<dbReference type="FunFam" id="1.20.1740.10:FF:000003">
    <property type="entry name" value="Y+L amino acid transporter 1 isoform X1"/>
    <property type="match status" value="1"/>
</dbReference>
<evidence type="ECO:0000313" key="10">
    <source>
        <dbReference type="EnsemblMetazoa" id="XP_038069992.1"/>
    </source>
</evidence>
<feature type="transmembrane region" description="Helical" evidence="9">
    <location>
        <begin position="164"/>
        <end position="184"/>
    </location>
</feature>
<evidence type="ECO:0000256" key="3">
    <source>
        <dbReference type="ARBA" id="ARBA00022448"/>
    </source>
</evidence>
<protein>
    <submittedName>
        <fullName evidence="10">Uncharacterized protein</fullName>
    </submittedName>
</protein>
<feature type="transmembrane region" description="Helical" evidence="9">
    <location>
        <begin position="388"/>
        <end position="410"/>
    </location>
</feature>
<evidence type="ECO:0000256" key="6">
    <source>
        <dbReference type="ARBA" id="ARBA00022989"/>
    </source>
</evidence>
<dbReference type="Gene3D" id="1.20.1740.10">
    <property type="entry name" value="Amino acid/polyamine transporter I"/>
    <property type="match status" value="1"/>
</dbReference>
<proteinExistence type="inferred from homology"/>
<evidence type="ECO:0000256" key="7">
    <source>
        <dbReference type="ARBA" id="ARBA00023136"/>
    </source>
</evidence>
<name>A0A914B1W0_PATMI</name>
<dbReference type="Proteomes" id="UP000887568">
    <property type="component" value="Unplaced"/>
</dbReference>
<sequence length="502" mass="54113">MASEGGDAVKTDFAPASPGPDSKPANGQPVSDSDLVRLKPKISLFNGVTIIVGIIIGSGIFISPQIVLGFTKSVGLSLLVWSACGVFSMIGALCYGELGTMITMSGGDYAYILVAFGGLPAFLLLWVTVVIIRPTAQAVVAMTFANYILQPFFTSEDCPPPTSAVKLLACCCVLILTFVNCLSVKAATRVQDVFTASKVIALLLIIVAGLVHLFLGNTENFENSFEGSTTSVGDIVLALYSGLFAYGGWNYLNFVTEELVNPYRNLPRAIVISVPLVIVVYVLANVAYFSAMSTAELTASKAVAVTFGFKLLGPMAWIMPVAVALSTFGGVNGLLLTGSRIYFVGARNGHLPEALAMISVRWKTPMPSLILTCCLTLLYMPAQNIIQLINYFSFVTWLATGSAIAGQLFLRWKRPEMARPVKVPIALPIIFLIMCLFLVIMGFVAAPIDCLIGSAIICTGFPVYFFGVYWTSKPDWLVNFIHNATYKMQKFLVVVAEEKKLD</sequence>
<dbReference type="GO" id="GO:0015179">
    <property type="term" value="F:L-amino acid transmembrane transporter activity"/>
    <property type="evidence" value="ECO:0007669"/>
    <property type="project" value="TreeGrafter"/>
</dbReference>
<dbReference type="RefSeq" id="XP_038069992.1">
    <property type="nucleotide sequence ID" value="XM_038214064.1"/>
</dbReference>
<dbReference type="InterPro" id="IPR002293">
    <property type="entry name" value="AA/rel_permease1"/>
</dbReference>
<feature type="transmembrane region" description="Helical" evidence="9">
    <location>
        <begin position="235"/>
        <end position="254"/>
    </location>
</feature>
<dbReference type="Pfam" id="PF13520">
    <property type="entry name" value="AA_permease_2"/>
    <property type="match status" value="1"/>
</dbReference>
<dbReference type="EnsemblMetazoa" id="XM_038214064.1">
    <property type="protein sequence ID" value="XP_038069992.1"/>
    <property type="gene ID" value="LOC119739213"/>
</dbReference>
<evidence type="ECO:0000256" key="8">
    <source>
        <dbReference type="SAM" id="MobiDB-lite"/>
    </source>
</evidence>
<keyword evidence="11" id="KW-1185">Reference proteome</keyword>
<evidence type="ECO:0000256" key="4">
    <source>
        <dbReference type="ARBA" id="ARBA00022475"/>
    </source>
</evidence>
<dbReference type="PIRSF" id="PIRSF006060">
    <property type="entry name" value="AA_transporter"/>
    <property type="match status" value="1"/>
</dbReference>
<dbReference type="PANTHER" id="PTHR11785:SF528">
    <property type="entry name" value="AMINO ACID TRANSPORTER PROTEIN JHI-21"/>
    <property type="match status" value="1"/>
</dbReference>
<feature type="transmembrane region" description="Helical" evidence="9">
    <location>
        <begin position="110"/>
        <end position="132"/>
    </location>
</feature>
<feature type="transmembrane region" description="Helical" evidence="9">
    <location>
        <begin position="44"/>
        <end position="66"/>
    </location>
</feature>
<keyword evidence="3" id="KW-0813">Transport</keyword>
<dbReference type="GeneID" id="119739213"/>
<feature type="transmembrane region" description="Helical" evidence="9">
    <location>
        <begin position="422"/>
        <end position="445"/>
    </location>
</feature>
<feature type="transmembrane region" description="Helical" evidence="9">
    <location>
        <begin position="78"/>
        <end position="98"/>
    </location>
</feature>
<accession>A0A914B1W0</accession>
<dbReference type="InterPro" id="IPR050598">
    <property type="entry name" value="AminoAcid_Transporter"/>
</dbReference>
<keyword evidence="7 9" id="KW-0472">Membrane</keyword>
<evidence type="ECO:0000256" key="9">
    <source>
        <dbReference type="SAM" id="Phobius"/>
    </source>
</evidence>
<evidence type="ECO:0000313" key="11">
    <source>
        <dbReference type="Proteomes" id="UP000887568"/>
    </source>
</evidence>
<keyword evidence="6 9" id="KW-1133">Transmembrane helix</keyword>
<dbReference type="AlphaFoldDB" id="A0A914B1W0"/>
<evidence type="ECO:0000256" key="1">
    <source>
        <dbReference type="ARBA" id="ARBA00004651"/>
    </source>
</evidence>
<feature type="transmembrane region" description="Helical" evidence="9">
    <location>
        <begin position="266"/>
        <end position="288"/>
    </location>
</feature>
<dbReference type="PANTHER" id="PTHR11785">
    <property type="entry name" value="AMINO ACID TRANSPORTER"/>
    <property type="match status" value="1"/>
</dbReference>
<reference evidence="10" key="1">
    <citation type="submission" date="2022-11" db="UniProtKB">
        <authorList>
            <consortium name="EnsemblMetazoa"/>
        </authorList>
    </citation>
    <scope>IDENTIFICATION</scope>
</reference>
<evidence type="ECO:0000256" key="2">
    <source>
        <dbReference type="ARBA" id="ARBA00007040"/>
    </source>
</evidence>
<comment type="subcellular location">
    <subcellularLocation>
        <location evidence="1">Cell membrane</location>
        <topology evidence="1">Multi-pass membrane protein</topology>
    </subcellularLocation>
</comment>
<keyword evidence="4" id="KW-1003">Cell membrane</keyword>
<keyword evidence="5 9" id="KW-0812">Transmembrane</keyword>
<feature type="transmembrane region" description="Helical" evidence="9">
    <location>
        <begin position="196"/>
        <end position="215"/>
    </location>
</feature>
<comment type="similarity">
    <text evidence="2">Belongs to the amino acid-polyamine-organocation (APC) superfamily. L-type amino acid transporter (LAT) (TC 2.A.3.8) family.</text>
</comment>
<feature type="transmembrane region" description="Helical" evidence="9">
    <location>
        <begin position="451"/>
        <end position="470"/>
    </location>
</feature>
<organism evidence="10 11">
    <name type="scientific">Patiria miniata</name>
    <name type="common">Bat star</name>
    <name type="synonym">Asterina miniata</name>
    <dbReference type="NCBI Taxonomy" id="46514"/>
    <lineage>
        <taxon>Eukaryota</taxon>
        <taxon>Metazoa</taxon>
        <taxon>Echinodermata</taxon>
        <taxon>Eleutherozoa</taxon>
        <taxon>Asterozoa</taxon>
        <taxon>Asteroidea</taxon>
        <taxon>Valvatacea</taxon>
        <taxon>Valvatida</taxon>
        <taxon>Asterinidae</taxon>
        <taxon>Patiria</taxon>
    </lineage>
</organism>
<evidence type="ECO:0000256" key="5">
    <source>
        <dbReference type="ARBA" id="ARBA00022692"/>
    </source>
</evidence>